<gene>
    <name evidence="1" type="ordered locus">RHA1_ro08063</name>
</gene>
<dbReference type="Proteomes" id="UP000008710">
    <property type="component" value="Plasmid pRHL1"/>
</dbReference>
<dbReference type="KEGG" id="rha:RHA1_ro08063"/>
<name>Q0S026_RHOJR</name>
<sequence length="134" mass="15188">MNLPVAHSASSSEPIEQVQQPNWVQQCRMDSEHLNRLQVLTSDECWIVDFAIRWAPFGGSGPGELMVNHGVTRDRFIVLLQAALASKPQDLAMIRAHKRRLSAVLVEAWRPERREGGYRPLGRQHAGRRMPSAR</sequence>
<dbReference type="AlphaFoldDB" id="Q0S026"/>
<keyword evidence="1" id="KW-0614">Plasmid</keyword>
<accession>Q0S026</accession>
<evidence type="ECO:0000313" key="2">
    <source>
        <dbReference type="Proteomes" id="UP000008710"/>
    </source>
</evidence>
<reference evidence="2" key="1">
    <citation type="journal article" date="2006" name="Proc. Natl. Acad. Sci. U.S.A.">
        <title>The complete genome of Rhodococcus sp. RHA1 provides insights into a catabolic powerhouse.</title>
        <authorList>
            <person name="McLeod M.P."/>
            <person name="Warren R.L."/>
            <person name="Hsiao W.W.L."/>
            <person name="Araki N."/>
            <person name="Myhre M."/>
            <person name="Fernandes C."/>
            <person name="Miyazawa D."/>
            <person name="Wong W."/>
            <person name="Lillquist A.L."/>
            <person name="Wang D."/>
            <person name="Dosanjh M."/>
            <person name="Hara H."/>
            <person name="Petrescu A."/>
            <person name="Morin R.D."/>
            <person name="Yang G."/>
            <person name="Stott J.M."/>
            <person name="Schein J.E."/>
            <person name="Shin H."/>
            <person name="Smailus D."/>
            <person name="Siddiqui A.S."/>
            <person name="Marra M.A."/>
            <person name="Jones S.J.M."/>
            <person name="Holt R."/>
            <person name="Brinkman F.S.L."/>
            <person name="Miyauchi K."/>
            <person name="Fukuda M."/>
            <person name="Davies J.E."/>
            <person name="Mohn W.W."/>
            <person name="Eltis L.D."/>
        </authorList>
    </citation>
    <scope>NUCLEOTIDE SEQUENCE [LARGE SCALE GENOMIC DNA]</scope>
    <source>
        <strain evidence="2">RHA1</strain>
    </source>
</reference>
<evidence type="ECO:0008006" key="3">
    <source>
        <dbReference type="Google" id="ProtNLM"/>
    </source>
</evidence>
<dbReference type="EMBL" id="CP000432">
    <property type="protein sequence ID" value="ABG99110.1"/>
    <property type="molecule type" value="Genomic_DNA"/>
</dbReference>
<evidence type="ECO:0000313" key="1">
    <source>
        <dbReference type="EMBL" id="ABG99110.1"/>
    </source>
</evidence>
<organism evidence="1 2">
    <name type="scientific">Rhodococcus jostii (strain RHA1)</name>
    <dbReference type="NCBI Taxonomy" id="101510"/>
    <lineage>
        <taxon>Bacteria</taxon>
        <taxon>Bacillati</taxon>
        <taxon>Actinomycetota</taxon>
        <taxon>Actinomycetes</taxon>
        <taxon>Mycobacteriales</taxon>
        <taxon>Nocardiaceae</taxon>
        <taxon>Rhodococcus</taxon>
    </lineage>
</organism>
<dbReference type="HOGENOM" id="CLU_1894579_0_0_11"/>
<geneLocation type="plasmid" evidence="1 2">
    <name>pRHL1</name>
</geneLocation>
<proteinExistence type="predicted"/>
<protein>
    <recommendedName>
        <fullName evidence="3">DUF3263 domain-containing protein</fullName>
    </recommendedName>
</protein>